<feature type="non-terminal residue" evidence="1">
    <location>
        <position position="1"/>
    </location>
</feature>
<sequence>GRDRRGTERGETDLRPWSNAVVVTRSGPSKDPWLRGNQGAHPVNNPKLLCVVKQANIQCQIFQR</sequence>
<reference evidence="1 2" key="1">
    <citation type="journal article" date="2019" name="Sci. Rep.">
        <title>A high-quality genome of Eragrostis curvula grass provides insights into Poaceae evolution and supports new strategies to enhance forage quality.</title>
        <authorList>
            <person name="Carballo J."/>
            <person name="Santos B.A.C.M."/>
            <person name="Zappacosta D."/>
            <person name="Garbus I."/>
            <person name="Selva J.P."/>
            <person name="Gallo C.A."/>
            <person name="Diaz A."/>
            <person name="Albertini E."/>
            <person name="Caccamo M."/>
            <person name="Echenique V."/>
        </authorList>
    </citation>
    <scope>NUCLEOTIDE SEQUENCE [LARGE SCALE GENOMIC DNA]</scope>
    <source>
        <strain evidence="2">cv. Victoria</strain>
        <tissue evidence="1">Leaf</tissue>
    </source>
</reference>
<comment type="caution">
    <text evidence="1">The sequence shown here is derived from an EMBL/GenBank/DDBJ whole genome shotgun (WGS) entry which is preliminary data.</text>
</comment>
<evidence type="ECO:0000313" key="1">
    <source>
        <dbReference type="EMBL" id="TVU21798.1"/>
    </source>
</evidence>
<gene>
    <name evidence="1" type="ORF">EJB05_31461</name>
</gene>
<organism evidence="1 2">
    <name type="scientific">Eragrostis curvula</name>
    <name type="common">weeping love grass</name>
    <dbReference type="NCBI Taxonomy" id="38414"/>
    <lineage>
        <taxon>Eukaryota</taxon>
        <taxon>Viridiplantae</taxon>
        <taxon>Streptophyta</taxon>
        <taxon>Embryophyta</taxon>
        <taxon>Tracheophyta</taxon>
        <taxon>Spermatophyta</taxon>
        <taxon>Magnoliopsida</taxon>
        <taxon>Liliopsida</taxon>
        <taxon>Poales</taxon>
        <taxon>Poaceae</taxon>
        <taxon>PACMAD clade</taxon>
        <taxon>Chloridoideae</taxon>
        <taxon>Eragrostideae</taxon>
        <taxon>Eragrostidinae</taxon>
        <taxon>Eragrostis</taxon>
    </lineage>
</organism>
<name>A0A5J9UF92_9POAL</name>
<dbReference type="Proteomes" id="UP000324897">
    <property type="component" value="Unassembled WGS sequence"/>
</dbReference>
<evidence type="ECO:0000313" key="2">
    <source>
        <dbReference type="Proteomes" id="UP000324897"/>
    </source>
</evidence>
<dbReference type="EMBL" id="RWGY01000026">
    <property type="protein sequence ID" value="TVU21798.1"/>
    <property type="molecule type" value="Genomic_DNA"/>
</dbReference>
<dbReference type="AlphaFoldDB" id="A0A5J9UF92"/>
<accession>A0A5J9UF92</accession>
<proteinExistence type="predicted"/>
<protein>
    <submittedName>
        <fullName evidence="1">Uncharacterized protein</fullName>
    </submittedName>
</protein>
<dbReference type="Gramene" id="TVU21798">
    <property type="protein sequence ID" value="TVU21798"/>
    <property type="gene ID" value="EJB05_31461"/>
</dbReference>
<keyword evidence="2" id="KW-1185">Reference proteome</keyword>